<organism evidence="2 3">
    <name type="scientific">Helianthus annuus</name>
    <name type="common">Common sunflower</name>
    <dbReference type="NCBI Taxonomy" id="4232"/>
    <lineage>
        <taxon>Eukaryota</taxon>
        <taxon>Viridiplantae</taxon>
        <taxon>Streptophyta</taxon>
        <taxon>Embryophyta</taxon>
        <taxon>Tracheophyta</taxon>
        <taxon>Spermatophyta</taxon>
        <taxon>Magnoliopsida</taxon>
        <taxon>eudicotyledons</taxon>
        <taxon>Gunneridae</taxon>
        <taxon>Pentapetalae</taxon>
        <taxon>asterids</taxon>
        <taxon>campanulids</taxon>
        <taxon>Asterales</taxon>
        <taxon>Asteraceae</taxon>
        <taxon>Asteroideae</taxon>
        <taxon>Heliantheae alliance</taxon>
        <taxon>Heliantheae</taxon>
        <taxon>Helianthus</taxon>
    </lineage>
</organism>
<keyword evidence="1" id="KW-0472">Membrane</keyword>
<keyword evidence="3" id="KW-1185">Reference proteome</keyword>
<sequence length="40" mass="4514">MVVMVWCWWQVMVVVVGVVGRLWCLLVVAGGVWVVVGIER</sequence>
<evidence type="ECO:0008006" key="4">
    <source>
        <dbReference type="Google" id="ProtNLM"/>
    </source>
</evidence>
<evidence type="ECO:0000256" key="1">
    <source>
        <dbReference type="SAM" id="Phobius"/>
    </source>
</evidence>
<dbReference type="EMBL" id="MNCJ02000330">
    <property type="protein sequence ID" value="KAF5765037.1"/>
    <property type="molecule type" value="Genomic_DNA"/>
</dbReference>
<protein>
    <recommendedName>
        <fullName evidence="4">Transmembrane protein</fullName>
    </recommendedName>
</protein>
<keyword evidence="1" id="KW-1133">Transmembrane helix</keyword>
<dbReference type="AlphaFoldDB" id="A0A9K3E127"/>
<evidence type="ECO:0000313" key="2">
    <source>
        <dbReference type="EMBL" id="KAF5765037.1"/>
    </source>
</evidence>
<keyword evidence="1" id="KW-0812">Transmembrane</keyword>
<evidence type="ECO:0000313" key="3">
    <source>
        <dbReference type="Proteomes" id="UP000215914"/>
    </source>
</evidence>
<comment type="caution">
    <text evidence="2">The sequence shown here is derived from an EMBL/GenBank/DDBJ whole genome shotgun (WGS) entry which is preliminary data.</text>
</comment>
<feature type="transmembrane region" description="Helical" evidence="1">
    <location>
        <begin position="12"/>
        <end position="36"/>
    </location>
</feature>
<accession>A0A9K3E127</accession>
<name>A0A9K3E127_HELAN</name>
<gene>
    <name evidence="2" type="ORF">HanXRQr2_Chr15g0699021</name>
</gene>
<reference evidence="2" key="2">
    <citation type="submission" date="2020-06" db="EMBL/GenBank/DDBJ databases">
        <title>Helianthus annuus Genome sequencing and assembly Release 2.</title>
        <authorList>
            <person name="Gouzy J."/>
            <person name="Langlade N."/>
            <person name="Munos S."/>
        </authorList>
    </citation>
    <scope>NUCLEOTIDE SEQUENCE</scope>
    <source>
        <tissue evidence="2">Leaves</tissue>
    </source>
</reference>
<dbReference type="Proteomes" id="UP000215914">
    <property type="component" value="Unassembled WGS sequence"/>
</dbReference>
<reference evidence="2" key="1">
    <citation type="journal article" date="2017" name="Nature">
        <title>The sunflower genome provides insights into oil metabolism, flowering and Asterid evolution.</title>
        <authorList>
            <person name="Badouin H."/>
            <person name="Gouzy J."/>
            <person name="Grassa C.J."/>
            <person name="Murat F."/>
            <person name="Staton S.E."/>
            <person name="Cottret L."/>
            <person name="Lelandais-Briere C."/>
            <person name="Owens G.L."/>
            <person name="Carrere S."/>
            <person name="Mayjonade B."/>
            <person name="Legrand L."/>
            <person name="Gill N."/>
            <person name="Kane N.C."/>
            <person name="Bowers J.E."/>
            <person name="Hubner S."/>
            <person name="Bellec A."/>
            <person name="Berard A."/>
            <person name="Berges H."/>
            <person name="Blanchet N."/>
            <person name="Boniface M.C."/>
            <person name="Brunel D."/>
            <person name="Catrice O."/>
            <person name="Chaidir N."/>
            <person name="Claudel C."/>
            <person name="Donnadieu C."/>
            <person name="Faraut T."/>
            <person name="Fievet G."/>
            <person name="Helmstetter N."/>
            <person name="King M."/>
            <person name="Knapp S.J."/>
            <person name="Lai Z."/>
            <person name="Le Paslier M.C."/>
            <person name="Lippi Y."/>
            <person name="Lorenzon L."/>
            <person name="Mandel J.R."/>
            <person name="Marage G."/>
            <person name="Marchand G."/>
            <person name="Marquand E."/>
            <person name="Bret-Mestries E."/>
            <person name="Morien E."/>
            <person name="Nambeesan S."/>
            <person name="Nguyen T."/>
            <person name="Pegot-Espagnet P."/>
            <person name="Pouilly N."/>
            <person name="Raftis F."/>
            <person name="Sallet E."/>
            <person name="Schiex T."/>
            <person name="Thomas J."/>
            <person name="Vandecasteele C."/>
            <person name="Vares D."/>
            <person name="Vear F."/>
            <person name="Vautrin S."/>
            <person name="Crespi M."/>
            <person name="Mangin B."/>
            <person name="Burke J.M."/>
            <person name="Salse J."/>
            <person name="Munos S."/>
            <person name="Vincourt P."/>
            <person name="Rieseberg L.H."/>
            <person name="Langlade N.B."/>
        </authorList>
    </citation>
    <scope>NUCLEOTIDE SEQUENCE</scope>
    <source>
        <tissue evidence="2">Leaves</tissue>
    </source>
</reference>
<proteinExistence type="predicted"/>
<dbReference type="Gramene" id="mRNA:HanXRQr2_Chr15g0699021">
    <property type="protein sequence ID" value="mRNA:HanXRQr2_Chr15g0699021"/>
    <property type="gene ID" value="HanXRQr2_Chr15g0699021"/>
</dbReference>